<protein>
    <recommendedName>
        <fullName evidence="4">Prepilin-type N-terminal cleavage/methylation domain-containing protein</fullName>
    </recommendedName>
</protein>
<gene>
    <name evidence="2" type="ORF">IDAT_05720</name>
</gene>
<organism evidence="2 3">
    <name type="scientific">Pseudidiomarina atlantica</name>
    <dbReference type="NCBI Taxonomy" id="1517416"/>
    <lineage>
        <taxon>Bacteria</taxon>
        <taxon>Pseudomonadati</taxon>
        <taxon>Pseudomonadota</taxon>
        <taxon>Gammaproteobacteria</taxon>
        <taxon>Alteromonadales</taxon>
        <taxon>Idiomarinaceae</taxon>
        <taxon>Pseudidiomarina</taxon>
    </lineage>
</organism>
<feature type="transmembrane region" description="Helical" evidence="1">
    <location>
        <begin position="12"/>
        <end position="36"/>
    </location>
</feature>
<dbReference type="Gene3D" id="3.30.700.10">
    <property type="entry name" value="Glycoprotein, Type 4 Pilin"/>
    <property type="match status" value="1"/>
</dbReference>
<evidence type="ECO:0008006" key="4">
    <source>
        <dbReference type="Google" id="ProtNLM"/>
    </source>
</evidence>
<keyword evidence="1" id="KW-1133">Transmembrane helix</keyword>
<accession>A0A094IPV7</accession>
<dbReference type="Pfam" id="PF07963">
    <property type="entry name" value="N_methyl"/>
    <property type="match status" value="1"/>
</dbReference>
<keyword evidence="3" id="KW-1185">Reference proteome</keyword>
<dbReference type="EMBL" id="JPIN01000005">
    <property type="protein sequence ID" value="KFZ29172.1"/>
    <property type="molecule type" value="Genomic_DNA"/>
</dbReference>
<keyword evidence="1" id="KW-0472">Membrane</keyword>
<reference evidence="2 3" key="1">
    <citation type="submission" date="2014-06" db="EMBL/GenBank/DDBJ databases">
        <title>Draft genome sequence of Idiomarina sp. MCCC 1A10513.</title>
        <authorList>
            <person name="Du J."/>
            <person name="Lai Q."/>
            <person name="Shao Z."/>
        </authorList>
    </citation>
    <scope>NUCLEOTIDE SEQUENCE [LARGE SCALE GENOMIC DNA]</scope>
    <source>
        <strain evidence="2 3">MCCC 1A10513</strain>
    </source>
</reference>
<dbReference type="NCBIfam" id="TIGR02532">
    <property type="entry name" value="IV_pilin_GFxxxE"/>
    <property type="match status" value="1"/>
</dbReference>
<proteinExistence type="predicted"/>
<comment type="caution">
    <text evidence="2">The sequence shown here is derived from an EMBL/GenBank/DDBJ whole genome shotgun (WGS) entry which is preliminary data.</text>
</comment>
<evidence type="ECO:0000256" key="1">
    <source>
        <dbReference type="SAM" id="Phobius"/>
    </source>
</evidence>
<dbReference type="OrthoDB" id="6238548at2"/>
<sequence length="164" mass="18492">MTSRAPSLRRGFTLIELLVVLAIIAIAATLVGPLAFTQYENSQRTAEREQLLRLINEYTFAAYSRNQNFTLTTANTDFSIEKGQPSLALGGTPQGGQPFLGENGSGIKVIFEYLEFPEQRIYLNRHGFWQPNELRWYEGDNERSVQLNMRLIESGEEGDDAQAD</sequence>
<dbReference type="PROSITE" id="PS00409">
    <property type="entry name" value="PROKAR_NTER_METHYL"/>
    <property type="match status" value="1"/>
</dbReference>
<dbReference type="Proteomes" id="UP000053718">
    <property type="component" value="Unassembled WGS sequence"/>
</dbReference>
<evidence type="ECO:0000313" key="3">
    <source>
        <dbReference type="Proteomes" id="UP000053718"/>
    </source>
</evidence>
<keyword evidence="1" id="KW-0812">Transmembrane</keyword>
<evidence type="ECO:0000313" key="2">
    <source>
        <dbReference type="EMBL" id="KFZ29172.1"/>
    </source>
</evidence>
<dbReference type="AlphaFoldDB" id="A0A094IPV7"/>
<dbReference type="InterPro" id="IPR012902">
    <property type="entry name" value="N_methyl_site"/>
</dbReference>
<dbReference type="SUPFAM" id="SSF54523">
    <property type="entry name" value="Pili subunits"/>
    <property type="match status" value="1"/>
</dbReference>
<dbReference type="RefSeq" id="WP_034731661.1">
    <property type="nucleotide sequence ID" value="NZ_JPIN01000005.1"/>
</dbReference>
<dbReference type="STRING" id="1517416.IDAT_05720"/>
<dbReference type="InterPro" id="IPR045584">
    <property type="entry name" value="Pilin-like"/>
</dbReference>
<name>A0A094IPV7_9GAMM</name>